<protein>
    <submittedName>
        <fullName evidence="2">SAM-dependent methyltransferase</fullName>
    </submittedName>
</protein>
<keyword evidence="2" id="KW-0808">Transferase</keyword>
<evidence type="ECO:0000259" key="1">
    <source>
        <dbReference type="Pfam" id="PF08241"/>
    </source>
</evidence>
<dbReference type="Proteomes" id="UP000698222">
    <property type="component" value="Unassembled WGS sequence"/>
</dbReference>
<keyword evidence="2" id="KW-0489">Methyltransferase</keyword>
<accession>A0ABS4YMZ8</accession>
<dbReference type="RefSeq" id="WP_209892598.1">
    <property type="nucleotide sequence ID" value="NZ_BAAAJV010000046.1"/>
</dbReference>
<dbReference type="InterPro" id="IPR052939">
    <property type="entry name" value="23S_rRNA_MeTrnsfrase_RlmA"/>
</dbReference>
<evidence type="ECO:0000313" key="2">
    <source>
        <dbReference type="EMBL" id="MBP2409880.1"/>
    </source>
</evidence>
<comment type="caution">
    <text evidence="2">The sequence shown here is derived from an EMBL/GenBank/DDBJ whole genome shotgun (WGS) entry which is preliminary data.</text>
</comment>
<dbReference type="InterPro" id="IPR029063">
    <property type="entry name" value="SAM-dependent_MTases_sf"/>
</dbReference>
<dbReference type="GO" id="GO:0008168">
    <property type="term" value="F:methyltransferase activity"/>
    <property type="evidence" value="ECO:0007669"/>
    <property type="project" value="UniProtKB-KW"/>
</dbReference>
<dbReference type="PANTHER" id="PTHR43460">
    <property type="entry name" value="METHYLTRANSFERASE"/>
    <property type="match status" value="1"/>
</dbReference>
<dbReference type="EMBL" id="JAGIOC010000001">
    <property type="protein sequence ID" value="MBP2409880.1"/>
    <property type="molecule type" value="Genomic_DNA"/>
</dbReference>
<dbReference type="Gene3D" id="3.40.50.150">
    <property type="entry name" value="Vaccinia Virus protein VP39"/>
    <property type="match status" value="1"/>
</dbReference>
<dbReference type="Pfam" id="PF08241">
    <property type="entry name" value="Methyltransf_11"/>
    <property type="match status" value="1"/>
</dbReference>
<organism evidence="2 3">
    <name type="scientific">Brachybacterium fresconis</name>
    <dbReference type="NCBI Taxonomy" id="173363"/>
    <lineage>
        <taxon>Bacteria</taxon>
        <taxon>Bacillati</taxon>
        <taxon>Actinomycetota</taxon>
        <taxon>Actinomycetes</taxon>
        <taxon>Micrococcales</taxon>
        <taxon>Dermabacteraceae</taxon>
        <taxon>Brachybacterium</taxon>
    </lineage>
</organism>
<name>A0ABS4YMZ8_9MICO</name>
<dbReference type="SUPFAM" id="SSF53335">
    <property type="entry name" value="S-adenosyl-L-methionine-dependent methyltransferases"/>
    <property type="match status" value="1"/>
</dbReference>
<proteinExistence type="predicted"/>
<dbReference type="PANTHER" id="PTHR43460:SF1">
    <property type="entry name" value="METHYLTRANSFERASE TYPE 11 DOMAIN-CONTAINING PROTEIN"/>
    <property type="match status" value="1"/>
</dbReference>
<keyword evidence="3" id="KW-1185">Reference proteome</keyword>
<reference evidence="2 3" key="1">
    <citation type="submission" date="2021-03" db="EMBL/GenBank/DDBJ databases">
        <title>Sequencing the genomes of 1000 actinobacteria strains.</title>
        <authorList>
            <person name="Klenk H.-P."/>
        </authorList>
    </citation>
    <scope>NUCLEOTIDE SEQUENCE [LARGE SCALE GENOMIC DNA]</scope>
    <source>
        <strain evidence="2 3">DSM 14564</strain>
    </source>
</reference>
<gene>
    <name evidence="2" type="ORF">JOF44_002783</name>
</gene>
<sequence length="251" mass="27716">MRTAQELITEATTADVDGWGFGFLDGRATEERPTWGYAGQLARAVAAAEVAIDLDTGGGEVLARCPQLATEQHATEGWPPNAARARHLLGPRGVEVHEVLTGTPIPLPDGAADLVTSRHPVRPDWAEIARVLAPGGQYLAQHVGPESAFSLIERFVGPTTDQQRRGRHPDDEVSAAEAAGLEVVELRTARLRMEFFDVGAVVWILRKCVWWVPGFEIDRYREQLLALDEIIRREGAFVAHSTRHLIRARRR</sequence>
<feature type="domain" description="Methyltransferase type 11" evidence="1">
    <location>
        <begin position="53"/>
        <end position="139"/>
    </location>
</feature>
<dbReference type="InterPro" id="IPR013216">
    <property type="entry name" value="Methyltransf_11"/>
</dbReference>
<evidence type="ECO:0000313" key="3">
    <source>
        <dbReference type="Proteomes" id="UP000698222"/>
    </source>
</evidence>
<dbReference type="GO" id="GO:0032259">
    <property type="term" value="P:methylation"/>
    <property type="evidence" value="ECO:0007669"/>
    <property type="project" value="UniProtKB-KW"/>
</dbReference>